<organism evidence="13 14">
    <name type="scientific">Methyloversatilis universalis (strain ATCC BAA-1314 / DSM 25237 / JCM 13912 / CCUG 52030 / FAM5)</name>
    <dbReference type="NCBI Taxonomy" id="1000565"/>
    <lineage>
        <taxon>Bacteria</taxon>
        <taxon>Pseudomonadati</taxon>
        <taxon>Pseudomonadota</taxon>
        <taxon>Betaproteobacteria</taxon>
        <taxon>Nitrosomonadales</taxon>
        <taxon>Sterolibacteriaceae</taxon>
        <taxon>Methyloversatilis</taxon>
    </lineage>
</organism>
<feature type="signal peptide" evidence="11">
    <location>
        <begin position="1"/>
        <end position="30"/>
    </location>
</feature>
<dbReference type="PANTHER" id="PTHR33446:SF2">
    <property type="entry name" value="PROTEIN TONB"/>
    <property type="match status" value="1"/>
</dbReference>
<dbReference type="PROSITE" id="PS52015">
    <property type="entry name" value="TONB_CTD"/>
    <property type="match status" value="1"/>
</dbReference>
<evidence type="ECO:0000256" key="6">
    <source>
        <dbReference type="ARBA" id="ARBA00022692"/>
    </source>
</evidence>
<evidence type="ECO:0000313" key="13">
    <source>
        <dbReference type="EMBL" id="EGK73464.1"/>
    </source>
</evidence>
<gene>
    <name evidence="13" type="ORF">METUNv1_00091</name>
</gene>
<accession>F5R7I5</accession>
<dbReference type="InterPro" id="IPR051045">
    <property type="entry name" value="TonB-dependent_transducer"/>
</dbReference>
<keyword evidence="5" id="KW-0997">Cell inner membrane</keyword>
<evidence type="ECO:0000313" key="14">
    <source>
        <dbReference type="Proteomes" id="UP000005019"/>
    </source>
</evidence>
<evidence type="ECO:0000256" key="1">
    <source>
        <dbReference type="ARBA" id="ARBA00004383"/>
    </source>
</evidence>
<dbReference type="eggNOG" id="COG0810">
    <property type="taxonomic scope" value="Bacteria"/>
</dbReference>
<dbReference type="RefSeq" id="WP_008057725.1">
    <property type="nucleotide sequence ID" value="NZ_AFHG01000028.1"/>
</dbReference>
<feature type="compositionally biased region" description="Low complexity" evidence="10">
    <location>
        <begin position="75"/>
        <end position="88"/>
    </location>
</feature>
<dbReference type="STRING" id="1000565.METUNv1_00091"/>
<proteinExistence type="inferred from homology"/>
<name>F5R7I5_METUF</name>
<evidence type="ECO:0000259" key="12">
    <source>
        <dbReference type="PROSITE" id="PS52015"/>
    </source>
</evidence>
<evidence type="ECO:0000256" key="8">
    <source>
        <dbReference type="ARBA" id="ARBA00022989"/>
    </source>
</evidence>
<comment type="subcellular location">
    <subcellularLocation>
        <location evidence="1">Cell inner membrane</location>
        <topology evidence="1">Single-pass membrane protein</topology>
        <orientation evidence="1">Periplasmic side</orientation>
    </subcellularLocation>
</comment>
<dbReference type="NCBIfam" id="TIGR01352">
    <property type="entry name" value="tonB_Cterm"/>
    <property type="match status" value="1"/>
</dbReference>
<dbReference type="GO" id="GO:0098797">
    <property type="term" value="C:plasma membrane protein complex"/>
    <property type="evidence" value="ECO:0007669"/>
    <property type="project" value="TreeGrafter"/>
</dbReference>
<evidence type="ECO:0000256" key="2">
    <source>
        <dbReference type="ARBA" id="ARBA00006555"/>
    </source>
</evidence>
<dbReference type="GO" id="GO:0015031">
    <property type="term" value="P:protein transport"/>
    <property type="evidence" value="ECO:0007669"/>
    <property type="project" value="UniProtKB-KW"/>
</dbReference>
<comment type="similarity">
    <text evidence="2">Belongs to the TonB family.</text>
</comment>
<keyword evidence="9" id="KW-0472">Membrane</keyword>
<evidence type="ECO:0000256" key="5">
    <source>
        <dbReference type="ARBA" id="ARBA00022519"/>
    </source>
</evidence>
<keyword evidence="14" id="KW-1185">Reference proteome</keyword>
<keyword evidence="8" id="KW-1133">Transmembrane helix</keyword>
<protein>
    <submittedName>
        <fullName evidence="13">TonB family protein</fullName>
    </submittedName>
</protein>
<keyword evidence="7" id="KW-0653">Protein transport</keyword>
<keyword evidence="3" id="KW-0813">Transport</keyword>
<keyword evidence="11" id="KW-0732">Signal</keyword>
<dbReference type="InterPro" id="IPR006260">
    <property type="entry name" value="TonB/TolA_C"/>
</dbReference>
<sequence>MSRLKLPFALALSALLHALLMFWPAPVDQAAPARPALQARLQPPQPVPAPEEAEASPLLKDTRAEQPVDAPPAPAAVQAARPSPAASARARERAQRQLNRHVFYPQEAVDRGLEGEVKLRLLLDERGRVIEAAVLAGSGHPLLDRAALDAARQIGRVDAGGARELLLPVVFRLE</sequence>
<evidence type="ECO:0000256" key="11">
    <source>
        <dbReference type="SAM" id="SignalP"/>
    </source>
</evidence>
<reference evidence="13 14" key="1">
    <citation type="journal article" date="2011" name="J. Bacteriol.">
        <title>Genome sequence of Methyloversatilis universalis FAM5T, a methylotrophic representative of the order Rhodocyclales.</title>
        <authorList>
            <person name="Kittichotirat W."/>
            <person name="Good N.M."/>
            <person name="Hall R."/>
            <person name="Bringel F."/>
            <person name="Lajus A."/>
            <person name="Medigue C."/>
            <person name="Smalley N.E."/>
            <person name="Beck D."/>
            <person name="Bumgarner R."/>
            <person name="Vuilleumier S."/>
            <person name="Kalyuzhnaya M.G."/>
        </authorList>
    </citation>
    <scope>NUCLEOTIDE SEQUENCE [LARGE SCALE GENOMIC DNA]</scope>
    <source>
        <strain evidence="14">ATCC BAA-1314 / JCM 13912 / FAM5</strain>
    </source>
</reference>
<keyword evidence="4" id="KW-1003">Cell membrane</keyword>
<keyword evidence="6" id="KW-0812">Transmembrane</keyword>
<evidence type="ECO:0000256" key="3">
    <source>
        <dbReference type="ARBA" id="ARBA00022448"/>
    </source>
</evidence>
<feature type="chain" id="PRO_5003325613" evidence="11">
    <location>
        <begin position="31"/>
        <end position="174"/>
    </location>
</feature>
<evidence type="ECO:0000256" key="10">
    <source>
        <dbReference type="SAM" id="MobiDB-lite"/>
    </source>
</evidence>
<comment type="caution">
    <text evidence="13">The sequence shown here is derived from an EMBL/GenBank/DDBJ whole genome shotgun (WGS) entry which is preliminary data.</text>
</comment>
<dbReference type="PANTHER" id="PTHR33446">
    <property type="entry name" value="PROTEIN TONB-RELATED"/>
    <property type="match status" value="1"/>
</dbReference>
<dbReference type="EMBL" id="AFHG01000028">
    <property type="protein sequence ID" value="EGK73464.1"/>
    <property type="molecule type" value="Genomic_DNA"/>
</dbReference>
<feature type="domain" description="TonB C-terminal" evidence="12">
    <location>
        <begin position="89"/>
        <end position="174"/>
    </location>
</feature>
<evidence type="ECO:0000256" key="4">
    <source>
        <dbReference type="ARBA" id="ARBA00022475"/>
    </source>
</evidence>
<evidence type="ECO:0000256" key="9">
    <source>
        <dbReference type="ARBA" id="ARBA00023136"/>
    </source>
</evidence>
<dbReference type="SUPFAM" id="SSF74653">
    <property type="entry name" value="TolA/TonB C-terminal domain"/>
    <property type="match status" value="1"/>
</dbReference>
<evidence type="ECO:0000256" key="7">
    <source>
        <dbReference type="ARBA" id="ARBA00022927"/>
    </source>
</evidence>
<dbReference type="GO" id="GO:0055085">
    <property type="term" value="P:transmembrane transport"/>
    <property type="evidence" value="ECO:0007669"/>
    <property type="project" value="InterPro"/>
</dbReference>
<feature type="region of interest" description="Disordered" evidence="10">
    <location>
        <begin position="65"/>
        <end position="92"/>
    </location>
</feature>
<dbReference type="Pfam" id="PF03544">
    <property type="entry name" value="TonB_C"/>
    <property type="match status" value="1"/>
</dbReference>
<dbReference type="Proteomes" id="UP000005019">
    <property type="component" value="Unassembled WGS sequence"/>
</dbReference>
<dbReference type="InterPro" id="IPR037682">
    <property type="entry name" value="TonB_C"/>
</dbReference>
<dbReference type="GO" id="GO:0031992">
    <property type="term" value="F:energy transducer activity"/>
    <property type="evidence" value="ECO:0007669"/>
    <property type="project" value="TreeGrafter"/>
</dbReference>
<dbReference type="Gene3D" id="3.30.1150.10">
    <property type="match status" value="1"/>
</dbReference>
<dbReference type="OrthoDB" id="8566376at2"/>
<dbReference type="AlphaFoldDB" id="F5R7I5"/>